<dbReference type="Proteomes" id="UP000712007">
    <property type="component" value="Unassembled WGS sequence"/>
</dbReference>
<sequence>MTRKEGMELSDGEREYAVRNNDEEKWYFPIVDAAGVLTGSANPQIYRRALKRHLTDEGNHTVTNCDSVKMRMTEEKQQCRLTRPAPPAGVRQRHNISTI</sequence>
<comment type="caution">
    <text evidence="2">The sequence shown here is derived from an EMBL/GenBank/DDBJ whole genome shotgun (WGS) entry which is preliminary data.</text>
</comment>
<evidence type="ECO:0000313" key="2">
    <source>
        <dbReference type="EMBL" id="MBO8439810.1"/>
    </source>
</evidence>
<organism evidence="2 3">
    <name type="scientific">Candidatus Aphodosoma intestinipullorum</name>
    <dbReference type="NCBI Taxonomy" id="2840674"/>
    <lineage>
        <taxon>Bacteria</taxon>
        <taxon>Pseudomonadati</taxon>
        <taxon>Bacteroidota</taxon>
        <taxon>Bacteroidia</taxon>
        <taxon>Bacteroidales</taxon>
        <taxon>Candidatus Aphodosoma</taxon>
    </lineage>
</organism>
<gene>
    <name evidence="2" type="ORF">IAC51_04080</name>
</gene>
<reference evidence="2" key="2">
    <citation type="journal article" date="2021" name="PeerJ">
        <title>Extensive microbial diversity within the chicken gut microbiome revealed by metagenomics and culture.</title>
        <authorList>
            <person name="Gilroy R."/>
            <person name="Ravi A."/>
            <person name="Getino M."/>
            <person name="Pursley I."/>
            <person name="Horton D.L."/>
            <person name="Alikhan N.F."/>
            <person name="Baker D."/>
            <person name="Gharbi K."/>
            <person name="Hall N."/>
            <person name="Watson M."/>
            <person name="Adriaenssens E.M."/>
            <person name="Foster-Nyarko E."/>
            <person name="Jarju S."/>
            <person name="Secka A."/>
            <person name="Antonio M."/>
            <person name="Oren A."/>
            <person name="Chaudhuri R.R."/>
            <person name="La Ragione R."/>
            <person name="Hildebrand F."/>
            <person name="Pallen M.J."/>
        </authorList>
    </citation>
    <scope>NUCLEOTIDE SEQUENCE</scope>
    <source>
        <strain evidence="2">3924</strain>
    </source>
</reference>
<dbReference type="EMBL" id="JADIMV010000069">
    <property type="protein sequence ID" value="MBO8439810.1"/>
    <property type="molecule type" value="Genomic_DNA"/>
</dbReference>
<proteinExistence type="predicted"/>
<evidence type="ECO:0000313" key="3">
    <source>
        <dbReference type="Proteomes" id="UP000712007"/>
    </source>
</evidence>
<reference evidence="2" key="1">
    <citation type="submission" date="2020-10" db="EMBL/GenBank/DDBJ databases">
        <authorList>
            <person name="Gilroy R."/>
        </authorList>
    </citation>
    <scope>NUCLEOTIDE SEQUENCE</scope>
    <source>
        <strain evidence="2">3924</strain>
    </source>
</reference>
<feature type="region of interest" description="Disordered" evidence="1">
    <location>
        <begin position="77"/>
        <end position="99"/>
    </location>
</feature>
<protein>
    <submittedName>
        <fullName evidence="2">ATPase</fullName>
    </submittedName>
</protein>
<evidence type="ECO:0000256" key="1">
    <source>
        <dbReference type="SAM" id="MobiDB-lite"/>
    </source>
</evidence>
<name>A0A940DJH1_9BACT</name>
<dbReference type="AlphaFoldDB" id="A0A940DJH1"/>
<accession>A0A940DJH1</accession>